<keyword evidence="10" id="KW-1133">Transmembrane helix</keyword>
<comment type="similarity">
    <text evidence="2 9">Belongs to the cytochrome P450 family.</text>
</comment>
<dbReference type="InterPro" id="IPR001128">
    <property type="entry name" value="Cyt_P450"/>
</dbReference>
<keyword evidence="5 9" id="KW-0560">Oxidoreductase</keyword>
<evidence type="ECO:0000313" key="11">
    <source>
        <dbReference type="EMBL" id="KAJ4397511.1"/>
    </source>
</evidence>
<dbReference type="Gene3D" id="1.10.630.10">
    <property type="entry name" value="Cytochrome P450"/>
    <property type="match status" value="1"/>
</dbReference>
<dbReference type="SUPFAM" id="SSF48264">
    <property type="entry name" value="Cytochrome P450"/>
    <property type="match status" value="1"/>
</dbReference>
<dbReference type="InterPro" id="IPR036396">
    <property type="entry name" value="Cyt_P450_sf"/>
</dbReference>
<evidence type="ECO:0000256" key="5">
    <source>
        <dbReference type="ARBA" id="ARBA00023002"/>
    </source>
</evidence>
<dbReference type="EMBL" id="JAPEVB010000001">
    <property type="protein sequence ID" value="KAJ4397511.1"/>
    <property type="molecule type" value="Genomic_DNA"/>
</dbReference>
<sequence length="491" mass="56033">MVNAIFTIICLTFVYWTWKVVYNLFLSPLRHYPGPKLWAFSRLPWNYWNMKGRIAWKIRDLHEQYGPVVRISHDELSYTTSGAWRKIYTQRSPEFSKCLDGRGIAPVKVGGKYAMPTESQERHGRLRRAVNPAFSERALREQEGFLRKHTDNLMVKLRNMCKEGPIDMTWWFNLCAFDIVSDLAMGQAAGALDNADQTSIRIILNRAKAVPYFQLALQYHCMGILEWITPKFVAESRRQHIAATNAKLQARINSGKSNNKDWMSYILDNQIENLTTIELVMMASTFLVAGSGTAAGGMAGITYLLMRNPDKLAILCDEIRSTFKHQDDITMLATQRMPYLNAVLEEGMRLYPPVPASVPRWVPANGEVIDGKWVPGGTAVGCPQLSCGHSELNFRKAKEFIPERWLELPPESEFANDDRAAMQPFSMGPRNCIGKAMSYAELRMTFAKLLLNFDISLADPTEDWWFKQKTFFLFEKQPLMVNLTPLSTNSC</sequence>
<dbReference type="PANTHER" id="PTHR24305">
    <property type="entry name" value="CYTOCHROME P450"/>
    <property type="match status" value="1"/>
</dbReference>
<comment type="caution">
    <text evidence="11">The sequence shown here is derived from an EMBL/GenBank/DDBJ whole genome shotgun (WGS) entry which is preliminary data.</text>
</comment>
<dbReference type="CDD" id="cd11058">
    <property type="entry name" value="CYP60B-like"/>
    <property type="match status" value="1"/>
</dbReference>
<dbReference type="PRINTS" id="PR00385">
    <property type="entry name" value="P450"/>
</dbReference>
<protein>
    <submittedName>
        <fullName evidence="11">Cytochrome P450 monooxygenase alt3</fullName>
    </submittedName>
</protein>
<evidence type="ECO:0000256" key="2">
    <source>
        <dbReference type="ARBA" id="ARBA00010617"/>
    </source>
</evidence>
<dbReference type="PROSITE" id="PS00086">
    <property type="entry name" value="CYTOCHROME_P450"/>
    <property type="match status" value="1"/>
</dbReference>
<evidence type="ECO:0000256" key="7">
    <source>
        <dbReference type="ARBA" id="ARBA00023033"/>
    </source>
</evidence>
<keyword evidence="10" id="KW-0812">Transmembrane</keyword>
<organism evidence="11 12">
    <name type="scientific">Gnomoniopsis smithogilvyi</name>
    <dbReference type="NCBI Taxonomy" id="1191159"/>
    <lineage>
        <taxon>Eukaryota</taxon>
        <taxon>Fungi</taxon>
        <taxon>Dikarya</taxon>
        <taxon>Ascomycota</taxon>
        <taxon>Pezizomycotina</taxon>
        <taxon>Sordariomycetes</taxon>
        <taxon>Sordariomycetidae</taxon>
        <taxon>Diaporthales</taxon>
        <taxon>Gnomoniaceae</taxon>
        <taxon>Gnomoniopsis</taxon>
    </lineage>
</organism>
<feature type="binding site" description="axial binding residue" evidence="8">
    <location>
        <position position="432"/>
    </location>
    <ligand>
        <name>heme</name>
        <dbReference type="ChEBI" id="CHEBI:30413"/>
    </ligand>
    <ligandPart>
        <name>Fe</name>
        <dbReference type="ChEBI" id="CHEBI:18248"/>
    </ligandPart>
</feature>
<dbReference type="GO" id="GO:0020037">
    <property type="term" value="F:heme binding"/>
    <property type="evidence" value="ECO:0007669"/>
    <property type="project" value="InterPro"/>
</dbReference>
<dbReference type="PRINTS" id="PR00463">
    <property type="entry name" value="EP450I"/>
</dbReference>
<keyword evidence="7 9" id="KW-0503">Monooxygenase</keyword>
<dbReference type="AlphaFoldDB" id="A0A9W8Z289"/>
<dbReference type="OrthoDB" id="1470350at2759"/>
<name>A0A9W8Z289_9PEZI</name>
<evidence type="ECO:0000256" key="3">
    <source>
        <dbReference type="ARBA" id="ARBA00022617"/>
    </source>
</evidence>
<evidence type="ECO:0000313" key="12">
    <source>
        <dbReference type="Proteomes" id="UP001140453"/>
    </source>
</evidence>
<keyword evidence="12" id="KW-1185">Reference proteome</keyword>
<comment type="cofactor">
    <cofactor evidence="1 8">
        <name>heme</name>
        <dbReference type="ChEBI" id="CHEBI:30413"/>
    </cofactor>
</comment>
<evidence type="ECO:0000256" key="1">
    <source>
        <dbReference type="ARBA" id="ARBA00001971"/>
    </source>
</evidence>
<accession>A0A9W8Z289</accession>
<evidence type="ECO:0000256" key="9">
    <source>
        <dbReference type="RuleBase" id="RU000461"/>
    </source>
</evidence>
<keyword evidence="6 8" id="KW-0408">Iron</keyword>
<keyword evidence="4 8" id="KW-0479">Metal-binding</keyword>
<dbReference type="GO" id="GO:0016705">
    <property type="term" value="F:oxidoreductase activity, acting on paired donors, with incorporation or reduction of molecular oxygen"/>
    <property type="evidence" value="ECO:0007669"/>
    <property type="project" value="InterPro"/>
</dbReference>
<dbReference type="GO" id="GO:0005506">
    <property type="term" value="F:iron ion binding"/>
    <property type="evidence" value="ECO:0007669"/>
    <property type="project" value="InterPro"/>
</dbReference>
<dbReference type="Proteomes" id="UP001140453">
    <property type="component" value="Unassembled WGS sequence"/>
</dbReference>
<dbReference type="Pfam" id="PF00067">
    <property type="entry name" value="p450"/>
    <property type="match status" value="1"/>
</dbReference>
<gene>
    <name evidence="11" type="primary">ALT3</name>
    <name evidence="11" type="ORF">N0V93_001742</name>
</gene>
<evidence type="ECO:0000256" key="6">
    <source>
        <dbReference type="ARBA" id="ARBA00023004"/>
    </source>
</evidence>
<dbReference type="GO" id="GO:0004497">
    <property type="term" value="F:monooxygenase activity"/>
    <property type="evidence" value="ECO:0007669"/>
    <property type="project" value="UniProtKB-KW"/>
</dbReference>
<evidence type="ECO:0000256" key="8">
    <source>
        <dbReference type="PIRSR" id="PIRSR602401-1"/>
    </source>
</evidence>
<dbReference type="PANTHER" id="PTHR24305:SF230">
    <property type="entry name" value="P450, PUTATIVE (EUROFUNG)-RELATED"/>
    <property type="match status" value="1"/>
</dbReference>
<evidence type="ECO:0000256" key="4">
    <source>
        <dbReference type="ARBA" id="ARBA00022723"/>
    </source>
</evidence>
<keyword evidence="3 8" id="KW-0349">Heme</keyword>
<proteinExistence type="inferred from homology"/>
<keyword evidence="10" id="KW-0472">Membrane</keyword>
<feature type="transmembrane region" description="Helical" evidence="10">
    <location>
        <begin position="279"/>
        <end position="305"/>
    </location>
</feature>
<evidence type="ECO:0000256" key="10">
    <source>
        <dbReference type="SAM" id="Phobius"/>
    </source>
</evidence>
<dbReference type="InterPro" id="IPR017972">
    <property type="entry name" value="Cyt_P450_CS"/>
</dbReference>
<reference evidence="11" key="1">
    <citation type="submission" date="2022-10" db="EMBL/GenBank/DDBJ databases">
        <title>Tapping the CABI collections for fungal endophytes: first genome assemblies for Collariella, Neodidymelliopsis, Ascochyta clinopodiicola, Didymella pomorum, Didymosphaeria variabile, Neocosmospora piperis and Neocucurbitaria cava.</title>
        <authorList>
            <person name="Hill R."/>
        </authorList>
    </citation>
    <scope>NUCLEOTIDE SEQUENCE</scope>
    <source>
        <strain evidence="11">IMI 355082</strain>
    </source>
</reference>
<dbReference type="InterPro" id="IPR050121">
    <property type="entry name" value="Cytochrome_P450_monoxygenase"/>
</dbReference>
<dbReference type="InterPro" id="IPR002401">
    <property type="entry name" value="Cyt_P450_E_grp-I"/>
</dbReference>